<reference evidence="6 7" key="1">
    <citation type="submission" date="2024-04" db="EMBL/GenBank/DDBJ databases">
        <title>genome sequences of Mucor flavus KT1a and Helicostylum pulchrum KT1b strains isolated from the surface of a dry-aged beef.</title>
        <authorList>
            <person name="Toyotome T."/>
            <person name="Hosono M."/>
            <person name="Torimaru M."/>
            <person name="Fukuda K."/>
            <person name="Mikami N."/>
        </authorList>
    </citation>
    <scope>NUCLEOTIDE SEQUENCE [LARGE SCALE GENOMIC DNA]</scope>
    <source>
        <strain evidence="6 7">KT1a</strain>
    </source>
</reference>
<dbReference type="SUPFAM" id="SSF57716">
    <property type="entry name" value="Glucocorticoid receptor-like (DNA-binding domain)"/>
    <property type="match status" value="1"/>
</dbReference>
<dbReference type="PROSITE" id="PS50114">
    <property type="entry name" value="GATA_ZN_FINGER_2"/>
    <property type="match status" value="1"/>
</dbReference>
<keyword evidence="1" id="KW-0479">Metal-binding</keyword>
<keyword evidence="2 4" id="KW-0863">Zinc-finger</keyword>
<keyword evidence="3" id="KW-0862">Zinc</keyword>
<dbReference type="SMART" id="SM00401">
    <property type="entry name" value="ZnF_GATA"/>
    <property type="match status" value="1"/>
</dbReference>
<keyword evidence="7" id="KW-1185">Reference proteome</keyword>
<dbReference type="InterPro" id="IPR051140">
    <property type="entry name" value="GATA_TF"/>
</dbReference>
<dbReference type="PANTHER" id="PTHR45658">
    <property type="entry name" value="GATA TRANSCRIPTION FACTOR"/>
    <property type="match status" value="1"/>
</dbReference>
<evidence type="ECO:0000256" key="2">
    <source>
        <dbReference type="ARBA" id="ARBA00022771"/>
    </source>
</evidence>
<dbReference type="PROSITE" id="PS00344">
    <property type="entry name" value="GATA_ZN_FINGER_1"/>
    <property type="match status" value="1"/>
</dbReference>
<dbReference type="InterPro" id="IPR013088">
    <property type="entry name" value="Znf_NHR/GATA"/>
</dbReference>
<organism evidence="6 7">
    <name type="scientific">Mucor flavus</name>
    <dbReference type="NCBI Taxonomy" id="439312"/>
    <lineage>
        <taxon>Eukaryota</taxon>
        <taxon>Fungi</taxon>
        <taxon>Fungi incertae sedis</taxon>
        <taxon>Mucoromycota</taxon>
        <taxon>Mucoromycotina</taxon>
        <taxon>Mucoromycetes</taxon>
        <taxon>Mucorales</taxon>
        <taxon>Mucorineae</taxon>
        <taxon>Mucoraceae</taxon>
        <taxon>Mucor</taxon>
    </lineage>
</organism>
<evidence type="ECO:0000313" key="7">
    <source>
        <dbReference type="Proteomes" id="UP001473302"/>
    </source>
</evidence>
<dbReference type="PANTHER" id="PTHR45658:SF122">
    <property type="entry name" value="GATA ZINC FINGER DOMAIN-CONTAINING PROTEIN 6"/>
    <property type="match status" value="1"/>
</dbReference>
<evidence type="ECO:0000256" key="4">
    <source>
        <dbReference type="PROSITE-ProRule" id="PRU00094"/>
    </source>
</evidence>
<dbReference type="Proteomes" id="UP001473302">
    <property type="component" value="Unassembled WGS sequence"/>
</dbReference>
<sequence>MLTCINYRPFLPFMTELLPLHDKKNVHNNEMDLHQSIIYQNDSQFDYQQRYRTQFRNNTTPFTPPQPDRPFRLSSLQQQVPPSTSPAVDTDFPFILSQVSSTSMFLLEQCSMIHSRIGKYRIDPLTESERSNIIDQVYFTAESMLSSIKELHNSSHRNKLSTRQENDAMDTTMVDDISSSSTSSLNKLEESASDDYKMIRQARNLQDNNMRPKYRRRSKRSMIGQRCHSCNTTETPEWRRGPDGARTLCNACGLHYSKLLRKGSMTVQSHNYLLDMPDHSKRSPRVIQFPIIQVNSATNDARSDHINDDNKEKDVG</sequence>
<evidence type="ECO:0000256" key="1">
    <source>
        <dbReference type="ARBA" id="ARBA00022723"/>
    </source>
</evidence>
<accession>A0ABP9Z7G1</accession>
<protein>
    <recommendedName>
        <fullName evidence="5">GATA-type domain-containing protein</fullName>
    </recommendedName>
</protein>
<name>A0ABP9Z7G1_9FUNG</name>
<gene>
    <name evidence="6" type="ORF">MFLAVUS_008571</name>
</gene>
<proteinExistence type="predicted"/>
<feature type="domain" description="GATA-type" evidence="5">
    <location>
        <begin position="221"/>
        <end position="256"/>
    </location>
</feature>
<comment type="caution">
    <text evidence="6">The sequence shown here is derived from an EMBL/GenBank/DDBJ whole genome shotgun (WGS) entry which is preliminary data.</text>
</comment>
<dbReference type="Gene3D" id="3.30.50.10">
    <property type="entry name" value="Erythroid Transcription Factor GATA-1, subunit A"/>
    <property type="match status" value="1"/>
</dbReference>
<dbReference type="EMBL" id="BAABUK010000024">
    <property type="protein sequence ID" value="GAA5815065.1"/>
    <property type="molecule type" value="Genomic_DNA"/>
</dbReference>
<dbReference type="CDD" id="cd00202">
    <property type="entry name" value="ZnF_GATA"/>
    <property type="match status" value="1"/>
</dbReference>
<evidence type="ECO:0000313" key="6">
    <source>
        <dbReference type="EMBL" id="GAA5815065.1"/>
    </source>
</evidence>
<dbReference type="Pfam" id="PF00320">
    <property type="entry name" value="GATA"/>
    <property type="match status" value="1"/>
</dbReference>
<evidence type="ECO:0000259" key="5">
    <source>
        <dbReference type="PROSITE" id="PS50114"/>
    </source>
</evidence>
<dbReference type="InterPro" id="IPR000679">
    <property type="entry name" value="Znf_GATA"/>
</dbReference>
<evidence type="ECO:0000256" key="3">
    <source>
        <dbReference type="ARBA" id="ARBA00022833"/>
    </source>
</evidence>